<dbReference type="Pfam" id="PF02021">
    <property type="entry name" value="UPF0102"/>
    <property type="match status" value="1"/>
</dbReference>
<dbReference type="InterPro" id="IPR003509">
    <property type="entry name" value="UPF0102_YraN-like"/>
</dbReference>
<evidence type="ECO:0000313" key="3">
    <source>
        <dbReference type="EMBL" id="SDW16376.1"/>
    </source>
</evidence>
<keyword evidence="3" id="KW-0378">Hydrolase</keyword>
<dbReference type="GO" id="GO:0004519">
    <property type="term" value="F:endonuclease activity"/>
    <property type="evidence" value="ECO:0007669"/>
    <property type="project" value="UniProtKB-KW"/>
</dbReference>
<gene>
    <name evidence="3" type="ORF">SAMN05444420_101398</name>
</gene>
<dbReference type="GO" id="GO:0003676">
    <property type="term" value="F:nucleic acid binding"/>
    <property type="evidence" value="ECO:0007669"/>
    <property type="project" value="InterPro"/>
</dbReference>
<evidence type="ECO:0000256" key="1">
    <source>
        <dbReference type="ARBA" id="ARBA00006738"/>
    </source>
</evidence>
<dbReference type="PANTHER" id="PTHR34039">
    <property type="entry name" value="UPF0102 PROTEIN YRAN"/>
    <property type="match status" value="1"/>
</dbReference>
<keyword evidence="4" id="KW-1185">Reference proteome</keyword>
<comment type="caution">
    <text evidence="3">The sequence shown here is derived from an EMBL/GenBank/DDBJ whole genome shotgun (WGS) entry which is preliminary data.</text>
</comment>
<proteinExistence type="inferred from homology"/>
<dbReference type="InterPro" id="IPR011856">
    <property type="entry name" value="tRNA_endonuc-like_dom_sf"/>
</dbReference>
<dbReference type="InterPro" id="IPR011335">
    <property type="entry name" value="Restrct_endonuc-II-like"/>
</dbReference>
<protein>
    <recommendedName>
        <fullName evidence="2">UPF0102 protein SAMN05444420_101398</fullName>
    </recommendedName>
</protein>
<comment type="similarity">
    <text evidence="1 2">Belongs to the UPF0102 family.</text>
</comment>
<dbReference type="HAMAP" id="MF_00048">
    <property type="entry name" value="UPF0102"/>
    <property type="match status" value="1"/>
</dbReference>
<sequence>MAEHNDFGKQSEEEAVQYLVGLGYTILERNYYWQSAEIDIIAQYEDMLVIVEVKSRRSAYYGEPYSFVSPHKIQLLAKATNHYIKTHNLDLEVRFDIISIVKNDAEYHLEHIEDAFFPFS</sequence>
<organism evidence="3 4">
    <name type="scientific">Capnocytophaga granulosa</name>
    <dbReference type="NCBI Taxonomy" id="45242"/>
    <lineage>
        <taxon>Bacteria</taxon>
        <taxon>Pseudomonadati</taxon>
        <taxon>Bacteroidota</taxon>
        <taxon>Flavobacteriia</taxon>
        <taxon>Flavobacteriales</taxon>
        <taxon>Flavobacteriaceae</taxon>
        <taxon>Capnocytophaga</taxon>
    </lineage>
</organism>
<dbReference type="Gene3D" id="3.40.1350.10">
    <property type="match status" value="1"/>
</dbReference>
<dbReference type="PANTHER" id="PTHR34039:SF1">
    <property type="entry name" value="UPF0102 PROTEIN YRAN"/>
    <property type="match status" value="1"/>
</dbReference>
<dbReference type="OrthoDB" id="9802516at2"/>
<dbReference type="NCBIfam" id="NF009150">
    <property type="entry name" value="PRK12497.1-3"/>
    <property type="match status" value="1"/>
</dbReference>
<accession>A0A1H2RA63</accession>
<dbReference type="AlphaFoldDB" id="A0A1H2RA63"/>
<keyword evidence="3" id="KW-0255">Endonuclease</keyword>
<evidence type="ECO:0000256" key="2">
    <source>
        <dbReference type="HAMAP-Rule" id="MF_00048"/>
    </source>
</evidence>
<reference evidence="3 4" key="1">
    <citation type="submission" date="2016-10" db="EMBL/GenBank/DDBJ databases">
        <authorList>
            <person name="Varghese N."/>
            <person name="Submissions S."/>
        </authorList>
    </citation>
    <scope>NUCLEOTIDE SEQUENCE [LARGE SCALE GENOMIC DNA]</scope>
    <source>
        <strain evidence="3 4">DSM 11449</strain>
    </source>
</reference>
<evidence type="ECO:0000313" key="4">
    <source>
        <dbReference type="Proteomes" id="UP000182771"/>
    </source>
</evidence>
<dbReference type="CDD" id="cd20736">
    <property type="entry name" value="PoNe_Nuclease"/>
    <property type="match status" value="1"/>
</dbReference>
<dbReference type="RefSeq" id="WP_016419679.1">
    <property type="nucleotide sequence ID" value="NZ_CAJPRD010000007.1"/>
</dbReference>
<keyword evidence="3" id="KW-0540">Nuclease</keyword>
<dbReference type="EMBL" id="FNND01000001">
    <property type="protein sequence ID" value="SDW16376.1"/>
    <property type="molecule type" value="Genomic_DNA"/>
</dbReference>
<dbReference type="SUPFAM" id="SSF52980">
    <property type="entry name" value="Restriction endonuclease-like"/>
    <property type="match status" value="1"/>
</dbReference>
<dbReference type="GeneID" id="85017736"/>
<name>A0A1H2RA63_9FLAO</name>
<dbReference type="Proteomes" id="UP000182771">
    <property type="component" value="Unassembled WGS sequence"/>
</dbReference>